<sequence>MAYCILDISSNLQVFPYIVEWNVMNLIKTENVTQSNICGMLTNKKKVCGKKAKYHKEITTVTGTTTHIYSCEIHAKSHQTLSMPNKGFSLTALKKKSLQDVRVLQQKYLGENENIKKKADIVDNLYRHFEKHSWDPIKENKVNAGHVDLITIGRNLFIELSQNDIMKTVTHVLIENQISPIANRMKTIQGMLAQHFISIGKEHIEFVSSGNKLKEFETISEAKTEYQKHKKDGVFFCTKLLQDHKYLLWFQYFIDFKAKKDDLADSFLQGIWWWRKIQKNNKLM</sequence>
<proteinExistence type="predicted"/>
<reference evidence="1" key="1">
    <citation type="journal article" date="2020" name="Nature">
        <title>Giant virus diversity and host interactions through global metagenomics.</title>
        <authorList>
            <person name="Schulz F."/>
            <person name="Roux S."/>
            <person name="Paez-Espino D."/>
            <person name="Jungbluth S."/>
            <person name="Walsh D.A."/>
            <person name="Denef V.J."/>
            <person name="McMahon K.D."/>
            <person name="Konstantinidis K.T."/>
            <person name="Eloe-Fadrosh E.A."/>
            <person name="Kyrpides N.C."/>
            <person name="Woyke T."/>
        </authorList>
    </citation>
    <scope>NUCLEOTIDE SEQUENCE</scope>
    <source>
        <strain evidence="1">GVMAG-M-3300021375-17</strain>
    </source>
</reference>
<accession>A0A6C0CKI8</accession>
<dbReference type="Gene3D" id="3.30.420.10">
    <property type="entry name" value="Ribonuclease H-like superfamily/Ribonuclease H"/>
    <property type="match status" value="1"/>
</dbReference>
<dbReference type="InterPro" id="IPR012337">
    <property type="entry name" value="RNaseH-like_sf"/>
</dbReference>
<dbReference type="SUPFAM" id="SSF53098">
    <property type="entry name" value="Ribonuclease H-like"/>
    <property type="match status" value="1"/>
</dbReference>
<protein>
    <submittedName>
        <fullName evidence="1">Uncharacterized protein</fullName>
    </submittedName>
</protein>
<organism evidence="1">
    <name type="scientific">viral metagenome</name>
    <dbReference type="NCBI Taxonomy" id="1070528"/>
    <lineage>
        <taxon>unclassified sequences</taxon>
        <taxon>metagenomes</taxon>
        <taxon>organismal metagenomes</taxon>
    </lineage>
</organism>
<dbReference type="GO" id="GO:0003676">
    <property type="term" value="F:nucleic acid binding"/>
    <property type="evidence" value="ECO:0007669"/>
    <property type="project" value="InterPro"/>
</dbReference>
<dbReference type="AlphaFoldDB" id="A0A6C0CKI8"/>
<dbReference type="InterPro" id="IPR036397">
    <property type="entry name" value="RNaseH_sf"/>
</dbReference>
<name>A0A6C0CKI8_9ZZZZ</name>
<evidence type="ECO:0000313" key="1">
    <source>
        <dbReference type="EMBL" id="QHT05296.1"/>
    </source>
</evidence>
<dbReference type="EMBL" id="MN739452">
    <property type="protein sequence ID" value="QHT05296.1"/>
    <property type="molecule type" value="Genomic_DNA"/>
</dbReference>